<dbReference type="Pfam" id="PF00216">
    <property type="entry name" value="Bac_DNA_binding"/>
    <property type="match status" value="1"/>
</dbReference>
<reference evidence="5 6" key="1">
    <citation type="journal article" date="2016" name="Nat. Commun.">
        <title>Thousands of microbial genomes shed light on interconnected biogeochemical processes in an aquifer system.</title>
        <authorList>
            <person name="Anantharaman K."/>
            <person name="Brown C.T."/>
            <person name="Hug L.A."/>
            <person name="Sharon I."/>
            <person name="Castelle C.J."/>
            <person name="Probst A.J."/>
            <person name="Thomas B.C."/>
            <person name="Singh A."/>
            <person name="Wilkins M.J."/>
            <person name="Karaoz U."/>
            <person name="Brodie E.L."/>
            <person name="Williams K.H."/>
            <person name="Hubbard S.S."/>
            <person name="Banfield J.F."/>
        </authorList>
    </citation>
    <scope>NUCLEOTIDE SEQUENCE [LARGE SCALE GENOMIC DNA]</scope>
</reference>
<organism evidence="5 6">
    <name type="scientific">Candidatus Muproteobacteria bacterium RBG_16_62_13</name>
    <dbReference type="NCBI Taxonomy" id="1817756"/>
    <lineage>
        <taxon>Bacteria</taxon>
        <taxon>Pseudomonadati</taxon>
        <taxon>Pseudomonadota</taxon>
        <taxon>Candidatus Muproteobacteria</taxon>
    </lineage>
</organism>
<name>A0A1F6T0I9_9PROT</name>
<dbReference type="InterPro" id="IPR010992">
    <property type="entry name" value="IHF-like_DNA-bd_dom_sf"/>
</dbReference>
<comment type="similarity">
    <text evidence="1 4">Belongs to the bacterial histone-like protein family.</text>
</comment>
<dbReference type="CDD" id="cd13831">
    <property type="entry name" value="HU"/>
    <property type="match status" value="1"/>
</dbReference>
<keyword evidence="3 5" id="KW-0238">DNA-binding</keyword>
<dbReference type="Proteomes" id="UP000178379">
    <property type="component" value="Unassembled WGS sequence"/>
</dbReference>
<accession>A0A1F6T0I9</accession>
<proteinExistence type="inferred from homology"/>
<dbReference type="EMBL" id="MFSQ01000122">
    <property type="protein sequence ID" value="OGI38489.1"/>
    <property type="molecule type" value="Genomic_DNA"/>
</dbReference>
<dbReference type="SUPFAM" id="SSF47729">
    <property type="entry name" value="IHF-like DNA-binding proteins"/>
    <property type="match status" value="1"/>
</dbReference>
<dbReference type="InterPro" id="IPR000119">
    <property type="entry name" value="Hist_DNA-bd"/>
</dbReference>
<dbReference type="PROSITE" id="PS00045">
    <property type="entry name" value="HISTONE_LIKE"/>
    <property type="match status" value="1"/>
</dbReference>
<evidence type="ECO:0000256" key="2">
    <source>
        <dbReference type="ARBA" id="ARBA00023067"/>
    </source>
</evidence>
<dbReference type="PANTHER" id="PTHR33175">
    <property type="entry name" value="DNA-BINDING PROTEIN HU"/>
    <property type="match status" value="1"/>
</dbReference>
<evidence type="ECO:0000256" key="4">
    <source>
        <dbReference type="RuleBase" id="RU003939"/>
    </source>
</evidence>
<dbReference type="STRING" id="1817756.A2140_10380"/>
<protein>
    <submittedName>
        <fullName evidence="5">DNA-binding protein HU</fullName>
    </submittedName>
</protein>
<dbReference type="AlphaFoldDB" id="A0A1F6T0I9"/>
<dbReference type="PRINTS" id="PR01727">
    <property type="entry name" value="DNABINDINGHU"/>
</dbReference>
<evidence type="ECO:0000313" key="6">
    <source>
        <dbReference type="Proteomes" id="UP000178379"/>
    </source>
</evidence>
<comment type="caution">
    <text evidence="5">The sequence shown here is derived from an EMBL/GenBank/DDBJ whole genome shotgun (WGS) entry which is preliminary data.</text>
</comment>
<dbReference type="InterPro" id="IPR020816">
    <property type="entry name" value="Histone-like_DNA-bd_CS"/>
</dbReference>
<sequence length="90" mass="9685">MNKSELIDQLALSTELNKVTATRVIDALLDVIADRLRQGDTVTLSGFGTFTVSNRAARNGRNPRTGEMIAIPASKSPRFKAGKGLKDALN</sequence>
<dbReference type="GO" id="GO:0030261">
    <property type="term" value="P:chromosome condensation"/>
    <property type="evidence" value="ECO:0007669"/>
    <property type="project" value="UniProtKB-KW"/>
</dbReference>
<gene>
    <name evidence="5" type="ORF">A2140_10380</name>
</gene>
<evidence type="ECO:0000256" key="1">
    <source>
        <dbReference type="ARBA" id="ARBA00010529"/>
    </source>
</evidence>
<dbReference type="SMART" id="SM00411">
    <property type="entry name" value="BHL"/>
    <property type="match status" value="1"/>
</dbReference>
<dbReference type="PANTHER" id="PTHR33175:SF3">
    <property type="entry name" value="DNA-BINDING PROTEIN HU-BETA"/>
    <property type="match status" value="1"/>
</dbReference>
<evidence type="ECO:0000313" key="5">
    <source>
        <dbReference type="EMBL" id="OGI38489.1"/>
    </source>
</evidence>
<dbReference type="Gene3D" id="4.10.520.10">
    <property type="entry name" value="IHF-like DNA-binding proteins"/>
    <property type="match status" value="1"/>
</dbReference>
<keyword evidence="2" id="KW-0226">DNA condensation</keyword>
<dbReference type="GO" id="GO:0030527">
    <property type="term" value="F:structural constituent of chromatin"/>
    <property type="evidence" value="ECO:0007669"/>
    <property type="project" value="InterPro"/>
</dbReference>
<dbReference type="GO" id="GO:0003677">
    <property type="term" value="F:DNA binding"/>
    <property type="evidence" value="ECO:0007669"/>
    <property type="project" value="UniProtKB-KW"/>
</dbReference>
<evidence type="ECO:0000256" key="3">
    <source>
        <dbReference type="ARBA" id="ARBA00023125"/>
    </source>
</evidence>